<comment type="caution">
    <text evidence="2">The sequence shown here is derived from an EMBL/GenBank/DDBJ whole genome shotgun (WGS) entry which is preliminary data.</text>
</comment>
<feature type="non-terminal residue" evidence="2">
    <location>
        <position position="362"/>
    </location>
</feature>
<evidence type="ECO:0000313" key="3">
    <source>
        <dbReference type="Proteomes" id="UP001328107"/>
    </source>
</evidence>
<organism evidence="2 3">
    <name type="scientific">Pristionchus mayeri</name>
    <dbReference type="NCBI Taxonomy" id="1317129"/>
    <lineage>
        <taxon>Eukaryota</taxon>
        <taxon>Metazoa</taxon>
        <taxon>Ecdysozoa</taxon>
        <taxon>Nematoda</taxon>
        <taxon>Chromadorea</taxon>
        <taxon>Rhabditida</taxon>
        <taxon>Rhabditina</taxon>
        <taxon>Diplogasteromorpha</taxon>
        <taxon>Diplogasteroidea</taxon>
        <taxon>Neodiplogasteridae</taxon>
        <taxon>Pristionchus</taxon>
    </lineage>
</organism>
<sequence length="362" mass="41499">TSEMESIRNPKRALLPSSDPASVDVKRQRFAEMESNINKFENDPTIGEEDIISTLPDDCLISIMSHLNWDSVDIMDQISQRFHYISRNFDLKIPKKKMCTFAIRKTRDGHMVSVNPPGPADYCLIYVLSENGYSRKKILKRSYALFNMYDPRQLDGNTLPSNVFNALAQLYLRNTADHLDMHYCLLDDSSSKNIISAFQGKMPESLSMNGVTVHNDFDFSTFIADSIIRKLAVFPQCRVHNSFDEHFIQMFSLSDRPELNVYPQPKICKWTPSSECIPAICRYKHLRLDTLTLTRELLTELIMAAFLTANGKTYWMIGMDESVQVSDLGNFQTGMYSLDVRESNVSQLIVDIKKKESTHNCK</sequence>
<reference evidence="3" key="1">
    <citation type="submission" date="2022-10" db="EMBL/GenBank/DDBJ databases">
        <title>Genome assembly of Pristionchus species.</title>
        <authorList>
            <person name="Yoshida K."/>
            <person name="Sommer R.J."/>
        </authorList>
    </citation>
    <scope>NUCLEOTIDE SEQUENCE [LARGE SCALE GENOMIC DNA]</scope>
    <source>
        <strain evidence="3">RS5460</strain>
    </source>
</reference>
<name>A0AAN5D5H0_9BILA</name>
<evidence type="ECO:0000313" key="2">
    <source>
        <dbReference type="EMBL" id="GMR56741.1"/>
    </source>
</evidence>
<feature type="non-terminal residue" evidence="2">
    <location>
        <position position="1"/>
    </location>
</feature>
<dbReference type="AlphaFoldDB" id="A0AAN5D5H0"/>
<protein>
    <recommendedName>
        <fullName evidence="4">F-box domain-containing protein</fullName>
    </recommendedName>
</protein>
<keyword evidence="3" id="KW-1185">Reference proteome</keyword>
<evidence type="ECO:0008006" key="4">
    <source>
        <dbReference type="Google" id="ProtNLM"/>
    </source>
</evidence>
<dbReference type="EMBL" id="BTRK01000006">
    <property type="protein sequence ID" value="GMR56741.1"/>
    <property type="molecule type" value="Genomic_DNA"/>
</dbReference>
<dbReference type="SUPFAM" id="SSF81383">
    <property type="entry name" value="F-box domain"/>
    <property type="match status" value="1"/>
</dbReference>
<dbReference type="InterPro" id="IPR036047">
    <property type="entry name" value="F-box-like_dom_sf"/>
</dbReference>
<proteinExistence type="predicted"/>
<evidence type="ECO:0000256" key="1">
    <source>
        <dbReference type="SAM" id="MobiDB-lite"/>
    </source>
</evidence>
<feature type="region of interest" description="Disordered" evidence="1">
    <location>
        <begin position="1"/>
        <end position="21"/>
    </location>
</feature>
<dbReference type="CDD" id="cd09917">
    <property type="entry name" value="F-box_SF"/>
    <property type="match status" value="1"/>
</dbReference>
<accession>A0AAN5D5H0</accession>
<gene>
    <name evidence="2" type="ORF">PMAYCL1PPCAC_26936</name>
</gene>
<dbReference type="Proteomes" id="UP001328107">
    <property type="component" value="Unassembled WGS sequence"/>
</dbReference>